<feature type="transmembrane region" description="Helical" evidence="7">
    <location>
        <begin position="314"/>
        <end position="330"/>
    </location>
</feature>
<feature type="transmembrane region" description="Helical" evidence="7">
    <location>
        <begin position="238"/>
        <end position="257"/>
    </location>
</feature>
<reference evidence="8 9" key="1">
    <citation type="submission" date="2020-04" db="EMBL/GenBank/DDBJ databases">
        <title>Ferrimonas sp. S7 isolated from sea water.</title>
        <authorList>
            <person name="Bae S.S."/>
            <person name="Baek K."/>
        </authorList>
    </citation>
    <scope>NUCLEOTIDE SEQUENCE [LARGE SCALE GENOMIC DNA]</scope>
    <source>
        <strain evidence="8 9">S7</strain>
    </source>
</reference>
<evidence type="ECO:0000256" key="5">
    <source>
        <dbReference type="ARBA" id="ARBA00022989"/>
    </source>
</evidence>
<keyword evidence="3" id="KW-0813">Transport</keyword>
<dbReference type="AlphaFoldDB" id="A0A6H1UEU9"/>
<evidence type="ECO:0000256" key="2">
    <source>
        <dbReference type="ARBA" id="ARBA00010199"/>
    </source>
</evidence>
<evidence type="ECO:0000256" key="4">
    <source>
        <dbReference type="ARBA" id="ARBA00022692"/>
    </source>
</evidence>
<evidence type="ECO:0000313" key="9">
    <source>
        <dbReference type="Proteomes" id="UP000501602"/>
    </source>
</evidence>
<dbReference type="NCBIfam" id="TIGR00797">
    <property type="entry name" value="matE"/>
    <property type="match status" value="1"/>
</dbReference>
<evidence type="ECO:0000256" key="7">
    <source>
        <dbReference type="SAM" id="Phobius"/>
    </source>
</evidence>
<feature type="transmembrane region" description="Helical" evidence="7">
    <location>
        <begin position="83"/>
        <end position="107"/>
    </location>
</feature>
<dbReference type="InterPro" id="IPR002528">
    <property type="entry name" value="MATE_fam"/>
</dbReference>
<keyword evidence="5 7" id="KW-1133">Transmembrane helix</keyword>
<evidence type="ECO:0000256" key="6">
    <source>
        <dbReference type="ARBA" id="ARBA00023136"/>
    </source>
</evidence>
<feature type="transmembrane region" description="Helical" evidence="7">
    <location>
        <begin position="196"/>
        <end position="218"/>
    </location>
</feature>
<name>A0A6H1UEU9_9GAMM</name>
<keyword evidence="6 7" id="KW-0472">Membrane</keyword>
<feature type="transmembrane region" description="Helical" evidence="7">
    <location>
        <begin position="405"/>
        <end position="426"/>
    </location>
</feature>
<feature type="transmembrane region" description="Helical" evidence="7">
    <location>
        <begin position="269"/>
        <end position="293"/>
    </location>
</feature>
<keyword evidence="4 7" id="KW-0812">Transmembrane</keyword>
<dbReference type="GO" id="GO:0015297">
    <property type="term" value="F:antiporter activity"/>
    <property type="evidence" value="ECO:0007669"/>
    <property type="project" value="InterPro"/>
</dbReference>
<evidence type="ECO:0000256" key="3">
    <source>
        <dbReference type="ARBA" id="ARBA00022448"/>
    </source>
</evidence>
<dbReference type="GO" id="GO:0005886">
    <property type="term" value="C:plasma membrane"/>
    <property type="evidence" value="ECO:0007669"/>
    <property type="project" value="TreeGrafter"/>
</dbReference>
<proteinExistence type="inferred from homology"/>
<accession>A0A6H1UEU9</accession>
<keyword evidence="9" id="KW-1185">Reference proteome</keyword>
<protein>
    <submittedName>
        <fullName evidence="8">MATE family efflux transporter</fullName>
    </submittedName>
</protein>
<dbReference type="CDD" id="cd13136">
    <property type="entry name" value="MATE_DinF_like"/>
    <property type="match status" value="1"/>
</dbReference>
<comment type="subcellular location">
    <subcellularLocation>
        <location evidence="1">Membrane</location>
        <topology evidence="1">Multi-pass membrane protein</topology>
    </subcellularLocation>
</comment>
<sequence length="449" mass="48501">MKLTHKDYLNLALPFIVATVTQPLLGAVDTAVIGQLGVAALIGGVAIGTVVMNTLYWLFGFFRVSTTGQSAMAVGRGDYAEQAAALIRPLVVAIAVGGLFILLRQPIWQGALLVIEPDANVAANAHIYFDIMIFGAPFVLANYTVIGWLMGQGKAKQTLLIQVFGNLLNIALNLLFVIAFDLGIAGVAYASFSAQFVMLMVGVLVSANCTSFSLFDYLRFARITLADVKLIASSNVDLLLRTVCILIFFNLMARTGAQLGTEILATNAILMQVIFIVSYLFDGIANASSVFAGKAVGAKDSRLLQQVLRLNTQWTLMAMLVLTTALALSKDQLVLLFTPLPELIVLYQQMSGWLVLFPLVAGAGLTLYGIFTGTGTTRPVFRSSAAALLLFLVAEPMLVEQWSNHGLWCAVSLFYAGRFVFLYPYIGEIKRKCIGDRSVKQQAASSLKV</sequence>
<evidence type="ECO:0000313" key="8">
    <source>
        <dbReference type="EMBL" id="QIZ76322.1"/>
    </source>
</evidence>
<dbReference type="InterPro" id="IPR044644">
    <property type="entry name" value="DinF-like"/>
</dbReference>
<feature type="transmembrane region" description="Helical" evidence="7">
    <location>
        <begin position="380"/>
        <end position="399"/>
    </location>
</feature>
<organism evidence="8 9">
    <name type="scientific">Ferrimonas lipolytica</name>
    <dbReference type="NCBI Taxonomy" id="2724191"/>
    <lineage>
        <taxon>Bacteria</taxon>
        <taxon>Pseudomonadati</taxon>
        <taxon>Pseudomonadota</taxon>
        <taxon>Gammaproteobacteria</taxon>
        <taxon>Alteromonadales</taxon>
        <taxon>Ferrimonadaceae</taxon>
        <taxon>Ferrimonas</taxon>
    </lineage>
</organism>
<dbReference type="Pfam" id="PF01554">
    <property type="entry name" value="MatE"/>
    <property type="match status" value="2"/>
</dbReference>
<gene>
    <name evidence="8" type="ORF">HER31_05090</name>
</gene>
<dbReference type="Proteomes" id="UP000501602">
    <property type="component" value="Chromosome"/>
</dbReference>
<comment type="similarity">
    <text evidence="2">Belongs to the multi antimicrobial extrusion (MATE) (TC 2.A.66.1) family.</text>
</comment>
<feature type="transmembrane region" description="Helical" evidence="7">
    <location>
        <begin position="350"/>
        <end position="371"/>
    </location>
</feature>
<evidence type="ECO:0000256" key="1">
    <source>
        <dbReference type="ARBA" id="ARBA00004141"/>
    </source>
</evidence>
<dbReference type="InterPro" id="IPR050222">
    <property type="entry name" value="MATE_MdtK"/>
</dbReference>
<dbReference type="GO" id="GO:0042910">
    <property type="term" value="F:xenobiotic transmembrane transporter activity"/>
    <property type="evidence" value="ECO:0007669"/>
    <property type="project" value="InterPro"/>
</dbReference>
<dbReference type="PANTHER" id="PTHR43298:SF2">
    <property type="entry name" value="FMN_FAD EXPORTER YEEO-RELATED"/>
    <property type="match status" value="1"/>
</dbReference>
<dbReference type="PANTHER" id="PTHR43298">
    <property type="entry name" value="MULTIDRUG RESISTANCE PROTEIN NORM-RELATED"/>
    <property type="match status" value="1"/>
</dbReference>
<feature type="transmembrane region" description="Helical" evidence="7">
    <location>
        <begin position="127"/>
        <end position="149"/>
    </location>
</feature>
<dbReference type="KEGG" id="fes:HER31_05090"/>
<dbReference type="RefSeq" id="WP_168659582.1">
    <property type="nucleotide sequence ID" value="NZ_CP051180.1"/>
</dbReference>
<dbReference type="EMBL" id="CP051180">
    <property type="protein sequence ID" value="QIZ76322.1"/>
    <property type="molecule type" value="Genomic_DNA"/>
</dbReference>
<feature type="transmembrane region" description="Helical" evidence="7">
    <location>
        <begin position="170"/>
        <end position="190"/>
    </location>
</feature>
<feature type="transmembrane region" description="Helical" evidence="7">
    <location>
        <begin position="36"/>
        <end position="62"/>
    </location>
</feature>